<feature type="transmembrane region" description="Helical" evidence="1">
    <location>
        <begin position="149"/>
        <end position="169"/>
    </location>
</feature>
<reference evidence="2 3" key="1">
    <citation type="journal article" date="2016" name="Mol. Biol. Evol.">
        <title>Comparative Genomics of Early-Diverging Mushroom-Forming Fungi Provides Insights into the Origins of Lignocellulose Decay Capabilities.</title>
        <authorList>
            <person name="Nagy L.G."/>
            <person name="Riley R."/>
            <person name="Tritt A."/>
            <person name="Adam C."/>
            <person name="Daum C."/>
            <person name="Floudas D."/>
            <person name="Sun H."/>
            <person name="Yadav J.S."/>
            <person name="Pangilinan J."/>
            <person name="Larsson K.H."/>
            <person name="Matsuura K."/>
            <person name="Barry K."/>
            <person name="Labutti K."/>
            <person name="Kuo R."/>
            <person name="Ohm R.A."/>
            <person name="Bhattacharya S.S."/>
            <person name="Shirouzu T."/>
            <person name="Yoshinaga Y."/>
            <person name="Martin F.M."/>
            <person name="Grigoriev I.V."/>
            <person name="Hibbett D.S."/>
        </authorList>
    </citation>
    <scope>NUCLEOTIDE SEQUENCE [LARGE SCALE GENOMIC DNA]</scope>
    <source>
        <strain evidence="2 3">HHB12029</strain>
    </source>
</reference>
<evidence type="ECO:0000313" key="3">
    <source>
        <dbReference type="Proteomes" id="UP000077266"/>
    </source>
</evidence>
<dbReference type="AlphaFoldDB" id="A0A165F7R0"/>
<sequence length="189" mass="21139">MTLAVVEMALRTLVASIKRLHTNFRLIPDRFNVAPDPSLPAAADLRYSIFPILIYRPASLRDTGSALADLPRSTLSNEDSEQVCGVVRSDMSSGSVRAAPPIDQLDVPAVERDLEGSGRTPWDRPQWMEILFDLAWTATFSGLTSNTTVTGLMTLVSYAFFFIFAWWMWVSQMIYDSMVGLLEVVAWRC</sequence>
<keyword evidence="3" id="KW-1185">Reference proteome</keyword>
<keyword evidence="1" id="KW-0472">Membrane</keyword>
<proteinExistence type="predicted"/>
<dbReference type="EMBL" id="KV426098">
    <property type="protein sequence ID" value="KZV88540.1"/>
    <property type="molecule type" value="Genomic_DNA"/>
</dbReference>
<evidence type="ECO:0000256" key="1">
    <source>
        <dbReference type="SAM" id="Phobius"/>
    </source>
</evidence>
<organism evidence="2 3">
    <name type="scientific">Exidia glandulosa HHB12029</name>
    <dbReference type="NCBI Taxonomy" id="1314781"/>
    <lineage>
        <taxon>Eukaryota</taxon>
        <taxon>Fungi</taxon>
        <taxon>Dikarya</taxon>
        <taxon>Basidiomycota</taxon>
        <taxon>Agaricomycotina</taxon>
        <taxon>Agaricomycetes</taxon>
        <taxon>Auriculariales</taxon>
        <taxon>Exidiaceae</taxon>
        <taxon>Exidia</taxon>
    </lineage>
</organism>
<name>A0A165F7R0_EXIGL</name>
<keyword evidence="1" id="KW-1133">Transmembrane helix</keyword>
<dbReference type="InParanoid" id="A0A165F7R0"/>
<dbReference type="Proteomes" id="UP000077266">
    <property type="component" value="Unassembled WGS sequence"/>
</dbReference>
<dbReference type="OrthoDB" id="3268612at2759"/>
<evidence type="ECO:0000313" key="2">
    <source>
        <dbReference type="EMBL" id="KZV88540.1"/>
    </source>
</evidence>
<gene>
    <name evidence="2" type="ORF">EXIGLDRAFT_772654</name>
</gene>
<protein>
    <submittedName>
        <fullName evidence="2">Uncharacterized protein</fullName>
    </submittedName>
</protein>
<keyword evidence="1" id="KW-0812">Transmembrane</keyword>
<accession>A0A165F7R0</accession>